<protein>
    <submittedName>
        <fullName evidence="2">FkbM family methyltransferase</fullName>
    </submittedName>
</protein>
<dbReference type="SUPFAM" id="SSF53335">
    <property type="entry name" value="S-adenosyl-L-methionine-dependent methyltransferases"/>
    <property type="match status" value="1"/>
</dbReference>
<dbReference type="Pfam" id="PF05050">
    <property type="entry name" value="Methyltransf_21"/>
    <property type="match status" value="1"/>
</dbReference>
<comment type="caution">
    <text evidence="2">The sequence shown here is derived from an EMBL/GenBank/DDBJ whole genome shotgun (WGS) entry which is preliminary data.</text>
</comment>
<keyword evidence="2" id="KW-0489">Methyltransferase</keyword>
<reference evidence="2 3" key="1">
    <citation type="submission" date="2019-06" db="EMBL/GenBank/DDBJ databases">
        <title>Spirosoma utsteinense sp. nov. isolated from Antarctic ice-free soils.</title>
        <authorList>
            <person name="Tahon G."/>
        </authorList>
    </citation>
    <scope>NUCLEOTIDE SEQUENCE [LARGE SCALE GENOMIC DNA]</scope>
    <source>
        <strain evidence="2 3">LMG 31447</strain>
    </source>
</reference>
<evidence type="ECO:0000313" key="3">
    <source>
        <dbReference type="Proteomes" id="UP000700732"/>
    </source>
</evidence>
<dbReference type="GO" id="GO:0032259">
    <property type="term" value="P:methylation"/>
    <property type="evidence" value="ECO:0007669"/>
    <property type="project" value="UniProtKB-KW"/>
</dbReference>
<feature type="domain" description="Methyltransferase FkbM" evidence="1">
    <location>
        <begin position="56"/>
        <end position="200"/>
    </location>
</feature>
<dbReference type="Proteomes" id="UP000700732">
    <property type="component" value="Unassembled WGS sequence"/>
</dbReference>
<evidence type="ECO:0000313" key="2">
    <source>
        <dbReference type="EMBL" id="MBC3789812.1"/>
    </source>
</evidence>
<name>A0ABR6W063_9BACT</name>
<dbReference type="InterPro" id="IPR006342">
    <property type="entry name" value="FkbM_mtfrase"/>
</dbReference>
<sequence length="246" mass="27815">MNIKQLTKRLLQTTFGLKTYLYCFSIYKIHTLHRDSNEKIMFTFLDLIPNDSLILDIGANLGFVTYHLSKKQGCSVIAFEPIPINYSVLTRMMASRNLTNTTALPYALGQESGVLTMVMPFHNGVPMQGLSHVTDDTSQEAGYQFTVPVKRLDDLSEIHNNGKRVGGIKIDVENYEYYILQGGIELIRQHKPVICIELWEDQNRARSLALLTSLGYVVYILVNDQLTPLIDNLTDSTTINYICMAA</sequence>
<dbReference type="PANTHER" id="PTHR34203">
    <property type="entry name" value="METHYLTRANSFERASE, FKBM FAMILY PROTEIN"/>
    <property type="match status" value="1"/>
</dbReference>
<dbReference type="EMBL" id="VFIA01000002">
    <property type="protein sequence ID" value="MBC3789812.1"/>
    <property type="molecule type" value="Genomic_DNA"/>
</dbReference>
<proteinExistence type="predicted"/>
<keyword evidence="3" id="KW-1185">Reference proteome</keyword>
<dbReference type="InterPro" id="IPR052514">
    <property type="entry name" value="SAM-dependent_MTase"/>
</dbReference>
<dbReference type="GO" id="GO:0008168">
    <property type="term" value="F:methyltransferase activity"/>
    <property type="evidence" value="ECO:0007669"/>
    <property type="project" value="UniProtKB-KW"/>
</dbReference>
<gene>
    <name evidence="2" type="ORF">FH603_295</name>
</gene>
<dbReference type="Gene3D" id="3.40.50.150">
    <property type="entry name" value="Vaccinia Virus protein VP39"/>
    <property type="match status" value="1"/>
</dbReference>
<keyword evidence="2" id="KW-0808">Transferase</keyword>
<accession>A0ABR6W063</accession>
<dbReference type="PANTHER" id="PTHR34203:SF15">
    <property type="entry name" value="SLL1173 PROTEIN"/>
    <property type="match status" value="1"/>
</dbReference>
<evidence type="ECO:0000259" key="1">
    <source>
        <dbReference type="Pfam" id="PF05050"/>
    </source>
</evidence>
<dbReference type="InterPro" id="IPR029063">
    <property type="entry name" value="SAM-dependent_MTases_sf"/>
</dbReference>
<dbReference type="NCBIfam" id="TIGR01444">
    <property type="entry name" value="fkbM_fam"/>
    <property type="match status" value="1"/>
</dbReference>
<organism evidence="2 3">
    <name type="scientific">Spirosoma utsteinense</name>
    <dbReference type="NCBI Taxonomy" id="2585773"/>
    <lineage>
        <taxon>Bacteria</taxon>
        <taxon>Pseudomonadati</taxon>
        <taxon>Bacteroidota</taxon>
        <taxon>Cytophagia</taxon>
        <taxon>Cytophagales</taxon>
        <taxon>Cytophagaceae</taxon>
        <taxon>Spirosoma</taxon>
    </lineage>
</organism>
<dbReference type="RefSeq" id="WP_186735316.1">
    <property type="nucleotide sequence ID" value="NZ_VFIA01000002.1"/>
</dbReference>